<protein>
    <submittedName>
        <fullName evidence="2">Uncharacterized protein</fullName>
    </submittedName>
</protein>
<comment type="caution">
    <text evidence="2">The sequence shown here is derived from an EMBL/GenBank/DDBJ whole genome shotgun (WGS) entry which is preliminary data.</text>
</comment>
<keyword evidence="1" id="KW-0472">Membrane</keyword>
<dbReference type="RefSeq" id="WP_193830099.1">
    <property type="nucleotide sequence ID" value="NZ_PKLF01000015.1"/>
</dbReference>
<evidence type="ECO:0000313" key="3">
    <source>
        <dbReference type="Proteomes" id="UP000650477"/>
    </source>
</evidence>
<proteinExistence type="predicted"/>
<evidence type="ECO:0000256" key="1">
    <source>
        <dbReference type="SAM" id="Phobius"/>
    </source>
</evidence>
<dbReference type="EMBL" id="PKLF01000015">
    <property type="protein sequence ID" value="MBE8613931.1"/>
    <property type="molecule type" value="Genomic_DNA"/>
</dbReference>
<feature type="transmembrane region" description="Helical" evidence="1">
    <location>
        <begin position="52"/>
        <end position="74"/>
    </location>
</feature>
<dbReference type="AlphaFoldDB" id="A0A8I0U840"/>
<accession>A0A8I0U840</accession>
<reference evidence="2" key="1">
    <citation type="submission" date="2017-12" db="EMBL/GenBank/DDBJ databases">
        <title>Genome sequencing and analysis.</title>
        <authorList>
            <person name="Huang Y.-T."/>
        </authorList>
    </citation>
    <scope>NUCLEOTIDE SEQUENCE</scope>
    <source>
        <strain evidence="2">VGH116</strain>
    </source>
</reference>
<keyword evidence="1" id="KW-1133">Transmembrane helix</keyword>
<feature type="transmembrane region" description="Helical" evidence="1">
    <location>
        <begin position="20"/>
        <end position="40"/>
    </location>
</feature>
<organism evidence="2 3">
    <name type="scientific">Morganella morganii</name>
    <name type="common">Proteus morganii</name>
    <dbReference type="NCBI Taxonomy" id="582"/>
    <lineage>
        <taxon>Bacteria</taxon>
        <taxon>Pseudomonadati</taxon>
        <taxon>Pseudomonadota</taxon>
        <taxon>Gammaproteobacteria</taxon>
        <taxon>Enterobacterales</taxon>
        <taxon>Morganellaceae</taxon>
        <taxon>Morganella</taxon>
    </lineage>
</organism>
<name>A0A8I0U840_MORMO</name>
<keyword evidence="1" id="KW-0812">Transmembrane</keyword>
<evidence type="ECO:0000313" key="2">
    <source>
        <dbReference type="EMBL" id="MBE8613931.1"/>
    </source>
</evidence>
<dbReference type="Proteomes" id="UP000650477">
    <property type="component" value="Unassembled WGS sequence"/>
</dbReference>
<sequence length="104" mass="12488">MTAFSELHQWLLEDKTRWFIVWFTGAVMVFFFISVVSRYVETENKIPFYKTFTASLLWLPFVALFIISAVWYLLEIIYNRFTRWQEKSMVKVTVSQPNPPPKKP</sequence>
<gene>
    <name evidence="2" type="ORF">CYG68_16200</name>
</gene>